<dbReference type="GO" id="GO:0000978">
    <property type="term" value="F:RNA polymerase II cis-regulatory region sequence-specific DNA binding"/>
    <property type="evidence" value="ECO:0007669"/>
    <property type="project" value="TreeGrafter"/>
</dbReference>
<dbReference type="Gene3D" id="1.10.10.10">
    <property type="entry name" value="Winged helix-like DNA-binding domain superfamily/Winged helix DNA-binding domain"/>
    <property type="match status" value="1"/>
</dbReference>
<dbReference type="CDD" id="cd00059">
    <property type="entry name" value="FH_FOX"/>
    <property type="match status" value="1"/>
</dbReference>
<dbReference type="SUPFAM" id="SSF46785">
    <property type="entry name" value="Winged helix' DNA-binding domain"/>
    <property type="match status" value="1"/>
</dbReference>
<dbReference type="STRING" id="215250.A0A316YUI3"/>
<proteinExistence type="predicted"/>
<evidence type="ECO:0000313" key="5">
    <source>
        <dbReference type="Proteomes" id="UP000245768"/>
    </source>
</evidence>
<dbReference type="InterPro" id="IPR036390">
    <property type="entry name" value="WH_DNA-bd_sf"/>
</dbReference>
<keyword evidence="2" id="KW-0539">Nucleus</keyword>
<keyword evidence="1 2" id="KW-0238">DNA-binding</keyword>
<dbReference type="AlphaFoldDB" id="A0A316YUI3"/>
<dbReference type="GO" id="GO:0005634">
    <property type="term" value="C:nucleus"/>
    <property type="evidence" value="ECO:0007669"/>
    <property type="project" value="UniProtKB-SubCell"/>
</dbReference>
<reference evidence="4 5" key="1">
    <citation type="journal article" date="2018" name="Mol. Biol. Evol.">
        <title>Broad Genomic Sampling Reveals a Smut Pathogenic Ancestry of the Fungal Clade Ustilaginomycotina.</title>
        <authorList>
            <person name="Kijpornyongpan T."/>
            <person name="Mondo S.J."/>
            <person name="Barry K."/>
            <person name="Sandor L."/>
            <person name="Lee J."/>
            <person name="Lipzen A."/>
            <person name="Pangilinan J."/>
            <person name="LaButti K."/>
            <person name="Hainaut M."/>
            <person name="Henrissat B."/>
            <person name="Grigoriev I.V."/>
            <person name="Spatafora J.W."/>
            <person name="Aime M.C."/>
        </authorList>
    </citation>
    <scope>NUCLEOTIDE SEQUENCE [LARGE SCALE GENOMIC DNA]</scope>
    <source>
        <strain evidence="4 5">MCA 4198</strain>
    </source>
</reference>
<dbReference type="GeneID" id="37040385"/>
<dbReference type="PROSITE" id="PS50039">
    <property type="entry name" value="FORK_HEAD_3"/>
    <property type="match status" value="1"/>
</dbReference>
<accession>A0A316YUI3</accession>
<dbReference type="Proteomes" id="UP000245768">
    <property type="component" value="Unassembled WGS sequence"/>
</dbReference>
<organism evidence="4 5">
    <name type="scientific">Acaromyces ingoldii</name>
    <dbReference type="NCBI Taxonomy" id="215250"/>
    <lineage>
        <taxon>Eukaryota</taxon>
        <taxon>Fungi</taxon>
        <taxon>Dikarya</taxon>
        <taxon>Basidiomycota</taxon>
        <taxon>Ustilaginomycotina</taxon>
        <taxon>Exobasidiomycetes</taxon>
        <taxon>Exobasidiales</taxon>
        <taxon>Cryptobasidiaceae</taxon>
        <taxon>Acaromyces</taxon>
    </lineage>
</organism>
<dbReference type="OrthoDB" id="5954824at2759"/>
<dbReference type="PANTHER" id="PTHR11829">
    <property type="entry name" value="FORKHEAD BOX PROTEIN"/>
    <property type="match status" value="1"/>
</dbReference>
<evidence type="ECO:0000259" key="3">
    <source>
        <dbReference type="PROSITE" id="PS50039"/>
    </source>
</evidence>
<keyword evidence="5" id="KW-1185">Reference proteome</keyword>
<evidence type="ECO:0000256" key="2">
    <source>
        <dbReference type="PROSITE-ProRule" id="PRU00089"/>
    </source>
</evidence>
<dbReference type="InterPro" id="IPR050211">
    <property type="entry name" value="FOX_domain-containing"/>
</dbReference>
<dbReference type="Pfam" id="PF00250">
    <property type="entry name" value="Forkhead"/>
    <property type="match status" value="1"/>
</dbReference>
<comment type="subcellular location">
    <subcellularLocation>
        <location evidence="2">Nucleus</location>
    </subcellularLocation>
</comment>
<name>A0A316YUI3_9BASI</name>
<gene>
    <name evidence="4" type="ORF">FA10DRAFT_213412</name>
</gene>
<dbReference type="InterPro" id="IPR036388">
    <property type="entry name" value="WH-like_DNA-bd_sf"/>
</dbReference>
<dbReference type="GO" id="GO:0000981">
    <property type="term" value="F:DNA-binding transcription factor activity, RNA polymerase II-specific"/>
    <property type="evidence" value="ECO:0007669"/>
    <property type="project" value="TreeGrafter"/>
</dbReference>
<dbReference type="SMART" id="SM00339">
    <property type="entry name" value="FH"/>
    <property type="match status" value="1"/>
</dbReference>
<dbReference type="PRINTS" id="PR00053">
    <property type="entry name" value="FORKHEAD"/>
</dbReference>
<feature type="DNA-binding region" description="Fork-head" evidence="2">
    <location>
        <begin position="1"/>
        <end position="69"/>
    </location>
</feature>
<protein>
    <submittedName>
        <fullName evidence="4">Winged helix DNA-binding domain-containing protein</fullName>
    </submittedName>
</protein>
<dbReference type="InParanoid" id="A0A316YUI3"/>
<dbReference type="InterPro" id="IPR001766">
    <property type="entry name" value="Fork_head_dom"/>
</dbReference>
<dbReference type="EMBL" id="KZ819634">
    <property type="protein sequence ID" value="PWN92716.1"/>
    <property type="molecule type" value="Genomic_DNA"/>
</dbReference>
<evidence type="ECO:0000313" key="4">
    <source>
        <dbReference type="EMBL" id="PWN92716.1"/>
    </source>
</evidence>
<feature type="non-terminal residue" evidence="4">
    <location>
        <position position="69"/>
    </location>
</feature>
<dbReference type="PANTHER" id="PTHR11829:SF343">
    <property type="entry name" value="FORK-HEAD DOMAIN-CONTAINING PROTEIN"/>
    <property type="match status" value="1"/>
</dbReference>
<sequence length="69" mass="8048">YSYSTLIAMAISSSPDKRMTLREIYTWISSTFPQTYSMSQADGKGWQNTVRHNLSLNKYFIKAPREHLE</sequence>
<evidence type="ECO:0000256" key="1">
    <source>
        <dbReference type="ARBA" id="ARBA00023125"/>
    </source>
</evidence>
<dbReference type="RefSeq" id="XP_025379914.1">
    <property type="nucleotide sequence ID" value="XM_025518469.1"/>
</dbReference>
<feature type="non-terminal residue" evidence="4">
    <location>
        <position position="1"/>
    </location>
</feature>
<feature type="domain" description="Fork-head" evidence="3">
    <location>
        <begin position="1"/>
        <end position="69"/>
    </location>
</feature>